<gene>
    <name evidence="7" type="ORF">ABHN84_03050</name>
</gene>
<dbReference type="InterPro" id="IPR013324">
    <property type="entry name" value="RNA_pol_sigma_r3/r4-like"/>
</dbReference>
<dbReference type="Gene3D" id="1.10.10.10">
    <property type="entry name" value="Winged helix-like DNA-binding domain superfamily/Winged helix DNA-binding domain"/>
    <property type="match status" value="1"/>
</dbReference>
<dbReference type="InterPro" id="IPR007627">
    <property type="entry name" value="RNA_pol_sigma70_r2"/>
</dbReference>
<dbReference type="NCBIfam" id="TIGR02937">
    <property type="entry name" value="sigma70-ECF"/>
    <property type="match status" value="1"/>
</dbReference>
<keyword evidence="3" id="KW-0731">Sigma factor</keyword>
<comment type="caution">
    <text evidence="7">The sequence shown here is derived from an EMBL/GenBank/DDBJ whole genome shotgun (WGS) entry which is preliminary data.</text>
</comment>
<dbReference type="PANTHER" id="PTHR43133:SF46">
    <property type="entry name" value="RNA POLYMERASE SIGMA-70 FACTOR ECF SUBFAMILY"/>
    <property type="match status" value="1"/>
</dbReference>
<dbReference type="PANTHER" id="PTHR43133">
    <property type="entry name" value="RNA POLYMERASE ECF-TYPE SIGMA FACTO"/>
    <property type="match status" value="1"/>
</dbReference>
<dbReference type="Proteomes" id="UP001477278">
    <property type="component" value="Unassembled WGS sequence"/>
</dbReference>
<dbReference type="InterPro" id="IPR039425">
    <property type="entry name" value="RNA_pol_sigma-70-like"/>
</dbReference>
<proteinExistence type="inferred from homology"/>
<keyword evidence="2" id="KW-0805">Transcription regulation</keyword>
<dbReference type="RefSeq" id="WP_124015580.1">
    <property type="nucleotide sequence ID" value="NZ_JAACRJ010000003.1"/>
</dbReference>
<evidence type="ECO:0000256" key="2">
    <source>
        <dbReference type="ARBA" id="ARBA00023015"/>
    </source>
</evidence>
<evidence type="ECO:0000259" key="5">
    <source>
        <dbReference type="Pfam" id="PF04542"/>
    </source>
</evidence>
<feature type="domain" description="RNA polymerase sigma factor 70 region 4 type 2" evidence="6">
    <location>
        <begin position="131"/>
        <end position="182"/>
    </location>
</feature>
<dbReference type="Gene3D" id="1.10.1740.10">
    <property type="match status" value="1"/>
</dbReference>
<keyword evidence="8" id="KW-1185">Reference proteome</keyword>
<feature type="domain" description="RNA polymerase sigma-70 region 2" evidence="5">
    <location>
        <begin position="38"/>
        <end position="104"/>
    </location>
</feature>
<dbReference type="InterPro" id="IPR013325">
    <property type="entry name" value="RNA_pol_sigma_r2"/>
</dbReference>
<evidence type="ECO:0000256" key="1">
    <source>
        <dbReference type="ARBA" id="ARBA00010641"/>
    </source>
</evidence>
<accession>A0ABV0FMQ1</accession>
<evidence type="ECO:0000256" key="4">
    <source>
        <dbReference type="ARBA" id="ARBA00023163"/>
    </source>
</evidence>
<dbReference type="Pfam" id="PF04542">
    <property type="entry name" value="Sigma70_r2"/>
    <property type="match status" value="1"/>
</dbReference>
<dbReference type="InterPro" id="IPR013249">
    <property type="entry name" value="RNA_pol_sigma70_r4_t2"/>
</dbReference>
<comment type="similarity">
    <text evidence="1">Belongs to the sigma-70 factor family. ECF subfamily.</text>
</comment>
<dbReference type="GeneID" id="90569972"/>
<evidence type="ECO:0000313" key="7">
    <source>
        <dbReference type="EMBL" id="MEO3681264.1"/>
    </source>
</evidence>
<dbReference type="InterPro" id="IPR036388">
    <property type="entry name" value="WH-like_DNA-bd_sf"/>
</dbReference>
<sequence length="187" mass="21777">MHNINQPISEPLNHLEALDDNQLVAIATLGCQQAFEQLYRRHHQRVYAICFRLSGQTSLADDITQICFIRLWHKLDQFRGDSQFTTWLHRLCVHQAINELKAQQSWWRRYLPTEQLDPSNIPSVTFDDYHLLDKCIAKLPQRTRIVFVLCAVEGYQHKEIAALLNIAEGTSKAQFHNAKQLLQEMLA</sequence>
<organism evidence="7 8">
    <name type="scientific">Shewanella vesiculosa</name>
    <dbReference type="NCBI Taxonomy" id="518738"/>
    <lineage>
        <taxon>Bacteria</taxon>
        <taxon>Pseudomonadati</taxon>
        <taxon>Pseudomonadota</taxon>
        <taxon>Gammaproteobacteria</taxon>
        <taxon>Alteromonadales</taxon>
        <taxon>Shewanellaceae</taxon>
        <taxon>Shewanella</taxon>
    </lineage>
</organism>
<keyword evidence="4" id="KW-0804">Transcription</keyword>
<dbReference type="InterPro" id="IPR014284">
    <property type="entry name" value="RNA_pol_sigma-70_dom"/>
</dbReference>
<protein>
    <submittedName>
        <fullName evidence="7">RNA polymerase sigma factor</fullName>
    </submittedName>
</protein>
<name>A0ABV0FMQ1_9GAMM</name>
<reference evidence="7 8" key="1">
    <citation type="submission" date="2024-05" db="EMBL/GenBank/DDBJ databases">
        <title>Genome sequencing of Marine Estuary Bacteria, Shewanella vesiculosa and S. baltica, and Pseudomonas syringae.</title>
        <authorList>
            <person name="Gurung A."/>
            <person name="Maclea K.S."/>
        </authorList>
    </citation>
    <scope>NUCLEOTIDE SEQUENCE [LARGE SCALE GENOMIC DNA]</scope>
    <source>
        <strain evidence="7 8">1A</strain>
    </source>
</reference>
<dbReference type="EMBL" id="JBDPZN010000001">
    <property type="protein sequence ID" value="MEO3681264.1"/>
    <property type="molecule type" value="Genomic_DNA"/>
</dbReference>
<dbReference type="SUPFAM" id="SSF88946">
    <property type="entry name" value="Sigma2 domain of RNA polymerase sigma factors"/>
    <property type="match status" value="1"/>
</dbReference>
<evidence type="ECO:0000256" key="3">
    <source>
        <dbReference type="ARBA" id="ARBA00023082"/>
    </source>
</evidence>
<dbReference type="SUPFAM" id="SSF88659">
    <property type="entry name" value="Sigma3 and sigma4 domains of RNA polymerase sigma factors"/>
    <property type="match status" value="1"/>
</dbReference>
<evidence type="ECO:0000313" key="8">
    <source>
        <dbReference type="Proteomes" id="UP001477278"/>
    </source>
</evidence>
<evidence type="ECO:0000259" key="6">
    <source>
        <dbReference type="Pfam" id="PF08281"/>
    </source>
</evidence>
<dbReference type="Pfam" id="PF08281">
    <property type="entry name" value="Sigma70_r4_2"/>
    <property type="match status" value="1"/>
</dbReference>